<dbReference type="Pfam" id="PF01762">
    <property type="entry name" value="Galactosyl_T"/>
    <property type="match status" value="1"/>
</dbReference>
<name>A0AAW0T251_SCYPA</name>
<evidence type="ECO:0000256" key="8">
    <source>
        <dbReference type="ARBA" id="ARBA00023034"/>
    </source>
</evidence>
<evidence type="ECO:0000313" key="12">
    <source>
        <dbReference type="Proteomes" id="UP001487740"/>
    </source>
</evidence>
<dbReference type="Proteomes" id="UP001487740">
    <property type="component" value="Unassembled WGS sequence"/>
</dbReference>
<dbReference type="InterPro" id="IPR002659">
    <property type="entry name" value="Glyco_trans_31"/>
</dbReference>
<evidence type="ECO:0000256" key="6">
    <source>
        <dbReference type="ARBA" id="ARBA00022968"/>
    </source>
</evidence>
<dbReference type="GO" id="GO:0000139">
    <property type="term" value="C:Golgi membrane"/>
    <property type="evidence" value="ECO:0007669"/>
    <property type="project" value="UniProtKB-SubCell"/>
</dbReference>
<comment type="similarity">
    <text evidence="2 10">Belongs to the glycosyltransferase 31 family.</text>
</comment>
<dbReference type="PANTHER" id="PTHR11214:SF364">
    <property type="entry name" value="HEXOSYLTRANSFERASE"/>
    <property type="match status" value="1"/>
</dbReference>
<reference evidence="11 12" key="1">
    <citation type="submission" date="2023-03" db="EMBL/GenBank/DDBJ databases">
        <title>High-quality genome of Scylla paramamosain provides insights in environmental adaptation.</title>
        <authorList>
            <person name="Zhang L."/>
        </authorList>
    </citation>
    <scope>NUCLEOTIDE SEQUENCE [LARGE SCALE GENOMIC DNA]</scope>
    <source>
        <strain evidence="11">LZ_2023a</strain>
        <tissue evidence="11">Muscle</tissue>
    </source>
</reference>
<feature type="transmembrane region" description="Helical" evidence="10">
    <location>
        <begin position="6"/>
        <end position="30"/>
    </location>
</feature>
<keyword evidence="6 10" id="KW-0735">Signal-anchor</keyword>
<evidence type="ECO:0000256" key="2">
    <source>
        <dbReference type="ARBA" id="ARBA00008661"/>
    </source>
</evidence>
<proteinExistence type="inferred from homology"/>
<evidence type="ECO:0000256" key="9">
    <source>
        <dbReference type="ARBA" id="ARBA00023136"/>
    </source>
</evidence>
<keyword evidence="5 10" id="KW-0812">Transmembrane</keyword>
<evidence type="ECO:0000256" key="3">
    <source>
        <dbReference type="ARBA" id="ARBA00022676"/>
    </source>
</evidence>
<dbReference type="GO" id="GO:0016758">
    <property type="term" value="F:hexosyltransferase activity"/>
    <property type="evidence" value="ECO:0007669"/>
    <property type="project" value="InterPro"/>
</dbReference>
<keyword evidence="7 10" id="KW-1133">Transmembrane helix</keyword>
<keyword evidence="3 10" id="KW-0328">Glycosyltransferase</keyword>
<comment type="caution">
    <text evidence="11">The sequence shown here is derived from an EMBL/GenBank/DDBJ whole genome shotgun (WGS) entry which is preliminary data.</text>
</comment>
<evidence type="ECO:0000256" key="5">
    <source>
        <dbReference type="ARBA" id="ARBA00022692"/>
    </source>
</evidence>
<evidence type="ECO:0000256" key="4">
    <source>
        <dbReference type="ARBA" id="ARBA00022679"/>
    </source>
</evidence>
<evidence type="ECO:0000256" key="7">
    <source>
        <dbReference type="ARBA" id="ARBA00022989"/>
    </source>
</evidence>
<evidence type="ECO:0000256" key="10">
    <source>
        <dbReference type="RuleBase" id="RU363063"/>
    </source>
</evidence>
<evidence type="ECO:0000313" key="11">
    <source>
        <dbReference type="EMBL" id="KAK8381318.1"/>
    </source>
</evidence>
<evidence type="ECO:0000256" key="1">
    <source>
        <dbReference type="ARBA" id="ARBA00004323"/>
    </source>
</evidence>
<keyword evidence="8 10" id="KW-0333">Golgi apparatus</keyword>
<dbReference type="GO" id="GO:0006493">
    <property type="term" value="P:protein O-linked glycosylation"/>
    <property type="evidence" value="ECO:0007669"/>
    <property type="project" value="TreeGrafter"/>
</dbReference>
<comment type="subcellular location">
    <subcellularLocation>
        <location evidence="1 10">Golgi apparatus membrane</location>
        <topology evidence="1 10">Single-pass type II membrane protein</topology>
    </subcellularLocation>
</comment>
<dbReference type="AlphaFoldDB" id="A0AAW0T251"/>
<keyword evidence="12" id="KW-1185">Reference proteome</keyword>
<sequence>MNWKLFSGWGWAVAGRCLASGVVVVVVLAIHRHHAPTKAFRIKYRPLRPTTRQPFLPDLPSQTRPGQPADIPQRFLLEEDTACHRMGEDVEVVAYVHSAITRVEQRQETRRTWANSTALKMVVVFMVGRPRNRMEQVLIQKESSFHHDIVQGDYADHYHLLSYKALSSLRWITKNCAHVPWTLHADDDVLVDTFFLRQFIQGQERSQDRDKLHCKELVGEKVHRKGKWGVLPSELAATHYPPYCQGFLWLLPTAQVPKLLQASAYVNFLWVDDAYITGFLAIKANISIHDIKDLMATTILASVDVGTKLAWVHLLFKRRSVEWQRILNHYRVPGSPQPQFGRGQLPRVNDSLVL</sequence>
<dbReference type="Gene3D" id="3.90.550.50">
    <property type="match status" value="1"/>
</dbReference>
<dbReference type="EMBL" id="JARAKH010000040">
    <property type="protein sequence ID" value="KAK8381318.1"/>
    <property type="molecule type" value="Genomic_DNA"/>
</dbReference>
<protein>
    <recommendedName>
        <fullName evidence="10">Hexosyltransferase</fullName>
        <ecNumber evidence="10">2.4.1.-</ecNumber>
    </recommendedName>
</protein>
<accession>A0AAW0T251</accession>
<dbReference type="EC" id="2.4.1.-" evidence="10"/>
<organism evidence="11 12">
    <name type="scientific">Scylla paramamosain</name>
    <name type="common">Mud crab</name>
    <dbReference type="NCBI Taxonomy" id="85552"/>
    <lineage>
        <taxon>Eukaryota</taxon>
        <taxon>Metazoa</taxon>
        <taxon>Ecdysozoa</taxon>
        <taxon>Arthropoda</taxon>
        <taxon>Crustacea</taxon>
        <taxon>Multicrustacea</taxon>
        <taxon>Malacostraca</taxon>
        <taxon>Eumalacostraca</taxon>
        <taxon>Eucarida</taxon>
        <taxon>Decapoda</taxon>
        <taxon>Pleocyemata</taxon>
        <taxon>Brachyura</taxon>
        <taxon>Eubrachyura</taxon>
        <taxon>Portunoidea</taxon>
        <taxon>Portunidae</taxon>
        <taxon>Portuninae</taxon>
        <taxon>Scylla</taxon>
    </lineage>
</organism>
<dbReference type="PANTHER" id="PTHR11214">
    <property type="entry name" value="BETA-1,3-N-ACETYLGLUCOSAMINYLTRANSFERASE"/>
    <property type="match status" value="1"/>
</dbReference>
<gene>
    <name evidence="11" type="ORF">O3P69_018422</name>
</gene>
<keyword evidence="4" id="KW-0808">Transferase</keyword>
<keyword evidence="9 10" id="KW-0472">Membrane</keyword>